<sequence>MTARRALALGAAVLAAAAILPGSAPRAQGVPVIDGSNLAQNVEQLQAALRDAEAQLRQIEELRRQVELQVDQLANLEGILGSVTGINDIARLYNDAKDLRDRAAKIVDLDGLVGRLSVGDFDAIRDKLLDGQVTVGELRATEAFRGIMANAGFTPETLEGMAASGEPAAERIATTAAANTVAIGASQMAYEEAAASLDRVDGLVDAIGEQETLKESVDLNTRMAAETNFMLGQMWRLNAAAGLAGAQSGLDLAAEQARTRAFFDYGTGPTIGEEIEE</sequence>
<dbReference type="SUPFAM" id="SSF101082">
    <property type="entry name" value="Typo IV secretion system protein TraC"/>
    <property type="match status" value="1"/>
</dbReference>
<dbReference type="InterPro" id="IPR006311">
    <property type="entry name" value="TAT_signal"/>
</dbReference>
<dbReference type="EMBL" id="CXPG01000027">
    <property type="protein sequence ID" value="CTQ34845.1"/>
    <property type="molecule type" value="Genomic_DNA"/>
</dbReference>
<keyword evidence="2" id="KW-0732">Signal</keyword>
<dbReference type="STRING" id="282197.SAMN04488517_11024"/>
<feature type="chain" id="PRO_5005807541" evidence="2">
    <location>
        <begin position="27"/>
        <end position="277"/>
    </location>
</feature>
<dbReference type="Pfam" id="PF07996">
    <property type="entry name" value="T4SS"/>
    <property type="match status" value="1"/>
</dbReference>
<dbReference type="InterPro" id="IPR023220">
    <property type="entry name" value="T4SS_VirB5-domain"/>
</dbReference>
<organism evidence="3 4">
    <name type="scientific">Jannaschia rubra</name>
    <dbReference type="NCBI Taxonomy" id="282197"/>
    <lineage>
        <taxon>Bacteria</taxon>
        <taxon>Pseudomonadati</taxon>
        <taxon>Pseudomonadota</taxon>
        <taxon>Alphaproteobacteria</taxon>
        <taxon>Rhodobacterales</taxon>
        <taxon>Roseobacteraceae</taxon>
        <taxon>Jannaschia</taxon>
    </lineage>
</organism>
<dbReference type="AlphaFoldDB" id="A0A0M6XXP2"/>
<evidence type="ECO:0000256" key="1">
    <source>
        <dbReference type="SAM" id="Coils"/>
    </source>
</evidence>
<dbReference type="Proteomes" id="UP000048908">
    <property type="component" value="Unassembled WGS sequence"/>
</dbReference>
<feature type="signal peptide" evidence="2">
    <location>
        <begin position="1"/>
        <end position="26"/>
    </location>
</feature>
<dbReference type="RefSeq" id="WP_082430110.1">
    <property type="nucleotide sequence ID" value="NZ_CXPG01000027.1"/>
</dbReference>
<proteinExistence type="predicted"/>
<dbReference type="InterPro" id="IPR014158">
    <property type="entry name" value="T4SS_VirB5"/>
</dbReference>
<gene>
    <name evidence="3" type="ORF">JAN5088_03641</name>
</gene>
<evidence type="ECO:0000313" key="3">
    <source>
        <dbReference type="EMBL" id="CTQ34845.1"/>
    </source>
</evidence>
<keyword evidence="4" id="KW-1185">Reference proteome</keyword>
<feature type="coiled-coil region" evidence="1">
    <location>
        <begin position="35"/>
        <end position="79"/>
    </location>
</feature>
<evidence type="ECO:0000313" key="4">
    <source>
        <dbReference type="Proteomes" id="UP000048908"/>
    </source>
</evidence>
<name>A0A0M6XXP2_9RHOB</name>
<protein>
    <submittedName>
        <fullName evidence="3">P-type DNA transfer protein VirB5</fullName>
    </submittedName>
</protein>
<keyword evidence="1" id="KW-0175">Coiled coil</keyword>
<dbReference type="OrthoDB" id="8100773at2"/>
<dbReference type="PROSITE" id="PS51318">
    <property type="entry name" value="TAT"/>
    <property type="match status" value="1"/>
</dbReference>
<reference evidence="3 4" key="1">
    <citation type="submission" date="2015-07" db="EMBL/GenBank/DDBJ databases">
        <authorList>
            <person name="Noorani M."/>
        </authorList>
    </citation>
    <scope>NUCLEOTIDE SEQUENCE [LARGE SCALE GENOMIC DNA]</scope>
    <source>
        <strain evidence="3 4">CECT 5088</strain>
    </source>
</reference>
<evidence type="ECO:0000256" key="2">
    <source>
        <dbReference type="SAM" id="SignalP"/>
    </source>
</evidence>
<dbReference type="Gene3D" id="1.20.58.430">
    <property type="entry name" value="Type IV secretion system, VirB5-domain"/>
    <property type="match status" value="1"/>
</dbReference>
<accession>A0A0M6XXP2</accession>